<evidence type="ECO:0000313" key="2">
    <source>
        <dbReference type="Proteomes" id="UP000198211"/>
    </source>
</evidence>
<name>A0A225W331_9STRA</name>
<dbReference type="OrthoDB" id="88469at2759"/>
<keyword evidence="2" id="KW-1185">Reference proteome</keyword>
<proteinExistence type="predicted"/>
<dbReference type="EMBL" id="NBNE01001940">
    <property type="protein sequence ID" value="OWZ12106.1"/>
    <property type="molecule type" value="Genomic_DNA"/>
</dbReference>
<sequence>MASTPPPTCPWRSFTHKNDRDLATVSIWDEWDGVTKCTQPGDVVKFKRFTGLQMYQGDCFYFSSRTEDMEF</sequence>
<comment type="caution">
    <text evidence="1">The sequence shown here is derived from an EMBL/GenBank/DDBJ whole genome shotgun (WGS) entry which is preliminary data.</text>
</comment>
<gene>
    <name evidence="1" type="ORF">PHMEG_00014782</name>
</gene>
<dbReference type="Proteomes" id="UP000198211">
    <property type="component" value="Unassembled WGS sequence"/>
</dbReference>
<reference evidence="2" key="1">
    <citation type="submission" date="2017-03" db="EMBL/GenBank/DDBJ databases">
        <title>Phytopthora megakarya and P. palmivora, two closely related causual agents of cacao black pod achieved similar genome size and gene model numbers by different mechanisms.</title>
        <authorList>
            <person name="Ali S."/>
            <person name="Shao J."/>
            <person name="Larry D.J."/>
            <person name="Kronmiller B."/>
            <person name="Shen D."/>
            <person name="Strem M.D."/>
            <person name="Melnick R.L."/>
            <person name="Guiltinan M.J."/>
            <person name="Tyler B.M."/>
            <person name="Meinhardt L.W."/>
            <person name="Bailey B.A."/>
        </authorList>
    </citation>
    <scope>NUCLEOTIDE SEQUENCE [LARGE SCALE GENOMIC DNA]</scope>
    <source>
        <strain evidence="2">zdho120</strain>
    </source>
</reference>
<organism evidence="1 2">
    <name type="scientific">Phytophthora megakarya</name>
    <dbReference type="NCBI Taxonomy" id="4795"/>
    <lineage>
        <taxon>Eukaryota</taxon>
        <taxon>Sar</taxon>
        <taxon>Stramenopiles</taxon>
        <taxon>Oomycota</taxon>
        <taxon>Peronosporomycetes</taxon>
        <taxon>Peronosporales</taxon>
        <taxon>Peronosporaceae</taxon>
        <taxon>Phytophthora</taxon>
    </lineage>
</organism>
<accession>A0A225W331</accession>
<evidence type="ECO:0000313" key="1">
    <source>
        <dbReference type="EMBL" id="OWZ12106.1"/>
    </source>
</evidence>
<protein>
    <submittedName>
        <fullName evidence="1">Uncharacterized protein</fullName>
    </submittedName>
</protein>
<dbReference type="AlphaFoldDB" id="A0A225W331"/>